<evidence type="ECO:0000256" key="1">
    <source>
        <dbReference type="ARBA" id="ARBA00005636"/>
    </source>
</evidence>
<dbReference type="EMBL" id="OC978387">
    <property type="protein sequence ID" value="CAG4635042.1"/>
    <property type="molecule type" value="Genomic_DNA"/>
</dbReference>
<keyword evidence="3" id="KW-0687">Ribonucleoprotein</keyword>
<protein>
    <submittedName>
        <fullName evidence="6">EOG090X0COM</fullName>
    </submittedName>
</protein>
<evidence type="ECO:0000259" key="4">
    <source>
        <dbReference type="SMART" id="SM01382"/>
    </source>
</evidence>
<proteinExistence type="inferred from homology"/>
<dbReference type="Gene3D" id="2.40.50.140">
    <property type="entry name" value="Nucleic acid-binding proteins"/>
    <property type="match status" value="1"/>
</dbReference>
<organism evidence="6">
    <name type="scientific">Alona affinis</name>
    <dbReference type="NCBI Taxonomy" id="381656"/>
    <lineage>
        <taxon>Eukaryota</taxon>
        <taxon>Metazoa</taxon>
        <taxon>Ecdysozoa</taxon>
        <taxon>Arthropoda</taxon>
        <taxon>Crustacea</taxon>
        <taxon>Branchiopoda</taxon>
        <taxon>Diplostraca</taxon>
        <taxon>Cladocera</taxon>
        <taxon>Anomopoda</taxon>
        <taxon>Chydoridae</taxon>
        <taxon>Alona</taxon>
    </lineage>
</organism>
<name>A0A9N6WPC3_9CRUS</name>
<reference evidence="6" key="1">
    <citation type="submission" date="2021-04" db="EMBL/GenBank/DDBJ databases">
        <authorList>
            <person name="Cornetti L."/>
        </authorList>
    </citation>
    <scope>NUCLEOTIDE SEQUENCE</scope>
</reference>
<feature type="domain" description="Large ribosomal subunit protein uL2 RNA-binding" evidence="5">
    <location>
        <begin position="91"/>
        <end position="171"/>
    </location>
</feature>
<gene>
    <name evidence="6" type="primary">EOG090X0COM</name>
</gene>
<dbReference type="SUPFAM" id="SSF50104">
    <property type="entry name" value="Translation proteins SH3-like domain"/>
    <property type="match status" value="1"/>
</dbReference>
<dbReference type="InterPro" id="IPR002171">
    <property type="entry name" value="Ribosomal_uL2"/>
</dbReference>
<dbReference type="SUPFAM" id="SSF50249">
    <property type="entry name" value="Nucleic acid-binding proteins"/>
    <property type="match status" value="1"/>
</dbReference>
<dbReference type="InterPro" id="IPR022669">
    <property type="entry name" value="Ribosomal_uL2_C"/>
</dbReference>
<dbReference type="GO" id="GO:0005762">
    <property type="term" value="C:mitochondrial large ribosomal subunit"/>
    <property type="evidence" value="ECO:0007669"/>
    <property type="project" value="TreeGrafter"/>
</dbReference>
<dbReference type="InterPro" id="IPR012340">
    <property type="entry name" value="NA-bd_OB-fold"/>
</dbReference>
<dbReference type="GO" id="GO:0003735">
    <property type="term" value="F:structural constituent of ribosome"/>
    <property type="evidence" value="ECO:0007669"/>
    <property type="project" value="InterPro"/>
</dbReference>
<dbReference type="InterPro" id="IPR008991">
    <property type="entry name" value="Translation_prot_SH3-like_sf"/>
</dbReference>
<dbReference type="SMART" id="SM01382">
    <property type="entry name" value="Ribosomal_L2_C"/>
    <property type="match status" value="1"/>
</dbReference>
<evidence type="ECO:0000256" key="2">
    <source>
        <dbReference type="ARBA" id="ARBA00022980"/>
    </source>
</evidence>
<dbReference type="PANTHER" id="PTHR13691:SF73">
    <property type="entry name" value="LARGE RIBOSOMAL SUBUNIT PROTEIN UL2M"/>
    <property type="match status" value="1"/>
</dbReference>
<dbReference type="Pfam" id="PF00181">
    <property type="entry name" value="Ribosomal_L2_N"/>
    <property type="match status" value="1"/>
</dbReference>
<sequence>MSMHKLVESLSRLSVTNSRFLTTAVGSRLPQNQSLLSAVPVAFQSQQLRHINKDGYLNEPGWKAFGYKHLVKFPEDGKYTLRKLEVNKLAGRDPVTGRVVVATLGGGWKKKYAWVDEKRHAPKDGPPLVEKIISIQYDPCRTARIALVASGTKARYLIATSTMKAGDLITTTNHIPRIAIRPKEGDAHPLGALPLGTEICCIEKYPGEGGTLCVNAGTRAVLHRKVGDRCIVTLPSKHELSLAQECMAVVGHVSNEEHSSIPIGSPNRLRWLGYRPHSGLWHRKDGRHGRKIRPLPPVRVMDGVKKKPIETLSLNIPFRIY</sequence>
<accession>A0A9N6WPC3</accession>
<keyword evidence="2" id="KW-0689">Ribosomal protein</keyword>
<evidence type="ECO:0000256" key="3">
    <source>
        <dbReference type="ARBA" id="ARBA00023274"/>
    </source>
</evidence>
<dbReference type="GO" id="GO:0032543">
    <property type="term" value="P:mitochondrial translation"/>
    <property type="evidence" value="ECO:0007669"/>
    <property type="project" value="TreeGrafter"/>
</dbReference>
<dbReference type="InterPro" id="IPR014722">
    <property type="entry name" value="Rib_uL2_dom2"/>
</dbReference>
<comment type="similarity">
    <text evidence="1">Belongs to the universal ribosomal protein uL2 family.</text>
</comment>
<dbReference type="Pfam" id="PF03947">
    <property type="entry name" value="Ribosomal_L2_C"/>
    <property type="match status" value="1"/>
</dbReference>
<dbReference type="PANTHER" id="PTHR13691">
    <property type="entry name" value="RIBOSOMAL PROTEIN L2"/>
    <property type="match status" value="1"/>
</dbReference>
<dbReference type="SMART" id="SM01383">
    <property type="entry name" value="Ribosomal_L2"/>
    <property type="match status" value="1"/>
</dbReference>
<evidence type="ECO:0000313" key="6">
    <source>
        <dbReference type="EMBL" id="CAG4635042.1"/>
    </source>
</evidence>
<dbReference type="Gene3D" id="2.30.30.30">
    <property type="match status" value="1"/>
</dbReference>
<feature type="domain" description="Large ribosomal subunit protein uL2 C-terminal" evidence="4">
    <location>
        <begin position="182"/>
        <end position="305"/>
    </location>
</feature>
<dbReference type="InterPro" id="IPR022666">
    <property type="entry name" value="Ribosomal_uL2_RNA-bd_dom"/>
</dbReference>
<evidence type="ECO:0000259" key="5">
    <source>
        <dbReference type="SMART" id="SM01383"/>
    </source>
</evidence>
<dbReference type="GO" id="GO:0003723">
    <property type="term" value="F:RNA binding"/>
    <property type="evidence" value="ECO:0007669"/>
    <property type="project" value="TreeGrafter"/>
</dbReference>
<dbReference type="AlphaFoldDB" id="A0A9N6WPC3"/>